<dbReference type="InterPro" id="IPR001304">
    <property type="entry name" value="C-type_lectin-like"/>
</dbReference>
<evidence type="ECO:0000313" key="2">
    <source>
        <dbReference type="EMBL" id="KAH3826974.1"/>
    </source>
</evidence>
<dbReference type="SUPFAM" id="SSF56436">
    <property type="entry name" value="C-type lectin-like"/>
    <property type="match status" value="1"/>
</dbReference>
<dbReference type="AlphaFoldDB" id="A0A9D4H0A4"/>
<dbReference type="InterPro" id="IPR016186">
    <property type="entry name" value="C-type_lectin-like/link_sf"/>
</dbReference>
<feature type="domain" description="C-type lectin" evidence="1">
    <location>
        <begin position="21"/>
        <end position="80"/>
    </location>
</feature>
<dbReference type="InterPro" id="IPR016187">
    <property type="entry name" value="CTDL_fold"/>
</dbReference>
<gene>
    <name evidence="2" type="ORF">DPMN_128902</name>
</gene>
<proteinExistence type="predicted"/>
<accession>A0A9D4H0A4</accession>
<reference evidence="2" key="1">
    <citation type="journal article" date="2019" name="bioRxiv">
        <title>The Genome of the Zebra Mussel, Dreissena polymorpha: A Resource for Invasive Species Research.</title>
        <authorList>
            <person name="McCartney M.A."/>
            <person name="Auch B."/>
            <person name="Kono T."/>
            <person name="Mallez S."/>
            <person name="Zhang Y."/>
            <person name="Obille A."/>
            <person name="Becker A."/>
            <person name="Abrahante J.E."/>
            <person name="Garbe J."/>
            <person name="Badalamenti J.P."/>
            <person name="Herman A."/>
            <person name="Mangelson H."/>
            <person name="Liachko I."/>
            <person name="Sullivan S."/>
            <person name="Sone E.D."/>
            <person name="Koren S."/>
            <person name="Silverstein K.A.T."/>
            <person name="Beckman K.B."/>
            <person name="Gohl D.M."/>
        </authorList>
    </citation>
    <scope>NUCLEOTIDE SEQUENCE</scope>
    <source>
        <strain evidence="2">Duluth1</strain>
        <tissue evidence="2">Whole animal</tissue>
    </source>
</reference>
<protein>
    <recommendedName>
        <fullName evidence="1">C-type lectin domain-containing protein</fullName>
    </recommendedName>
</protein>
<name>A0A9D4H0A4_DREPO</name>
<dbReference type="Gene3D" id="3.10.100.10">
    <property type="entry name" value="Mannose-Binding Protein A, subunit A"/>
    <property type="match status" value="1"/>
</dbReference>
<comment type="caution">
    <text evidence="2">The sequence shown here is derived from an EMBL/GenBank/DDBJ whole genome shotgun (WGS) entry which is preliminary data.</text>
</comment>
<keyword evidence="3" id="KW-1185">Reference proteome</keyword>
<dbReference type="Proteomes" id="UP000828390">
    <property type="component" value="Unassembled WGS sequence"/>
</dbReference>
<sequence length="85" mass="9581">MYLTSRKVKLKPRKHAILDAGGGYLVHVSNKAEQDYLVRCLDNHHYVQSIWLGLTDSTLDGATAEGKWAWLSGRIDSFQFVSTQS</sequence>
<organism evidence="2 3">
    <name type="scientific">Dreissena polymorpha</name>
    <name type="common">Zebra mussel</name>
    <name type="synonym">Mytilus polymorpha</name>
    <dbReference type="NCBI Taxonomy" id="45954"/>
    <lineage>
        <taxon>Eukaryota</taxon>
        <taxon>Metazoa</taxon>
        <taxon>Spiralia</taxon>
        <taxon>Lophotrochozoa</taxon>
        <taxon>Mollusca</taxon>
        <taxon>Bivalvia</taxon>
        <taxon>Autobranchia</taxon>
        <taxon>Heteroconchia</taxon>
        <taxon>Euheterodonta</taxon>
        <taxon>Imparidentia</taxon>
        <taxon>Neoheterodontei</taxon>
        <taxon>Myida</taxon>
        <taxon>Dreissenoidea</taxon>
        <taxon>Dreissenidae</taxon>
        <taxon>Dreissena</taxon>
    </lineage>
</organism>
<dbReference type="PROSITE" id="PS50041">
    <property type="entry name" value="C_TYPE_LECTIN_2"/>
    <property type="match status" value="1"/>
</dbReference>
<evidence type="ECO:0000313" key="3">
    <source>
        <dbReference type="Proteomes" id="UP000828390"/>
    </source>
</evidence>
<evidence type="ECO:0000259" key="1">
    <source>
        <dbReference type="PROSITE" id="PS50041"/>
    </source>
</evidence>
<dbReference type="EMBL" id="JAIWYP010000005">
    <property type="protein sequence ID" value="KAH3826974.1"/>
    <property type="molecule type" value="Genomic_DNA"/>
</dbReference>
<reference evidence="2" key="2">
    <citation type="submission" date="2020-11" db="EMBL/GenBank/DDBJ databases">
        <authorList>
            <person name="McCartney M.A."/>
            <person name="Auch B."/>
            <person name="Kono T."/>
            <person name="Mallez S."/>
            <person name="Becker A."/>
            <person name="Gohl D.M."/>
            <person name="Silverstein K.A.T."/>
            <person name="Koren S."/>
            <person name="Bechman K.B."/>
            <person name="Herman A."/>
            <person name="Abrahante J.E."/>
            <person name="Garbe J."/>
        </authorList>
    </citation>
    <scope>NUCLEOTIDE SEQUENCE</scope>
    <source>
        <strain evidence="2">Duluth1</strain>
        <tissue evidence="2">Whole animal</tissue>
    </source>
</reference>